<gene>
    <name evidence="1" type="ORF">CYBJADRAFT_40439</name>
</gene>
<accession>A0A1E4S6P5</accession>
<dbReference type="OMA" id="QYNIKRQ"/>
<dbReference type="AlphaFoldDB" id="A0A1E4S6P5"/>
<proteinExistence type="predicted"/>
<dbReference type="Proteomes" id="UP000094389">
    <property type="component" value="Unassembled WGS sequence"/>
</dbReference>
<dbReference type="RefSeq" id="XP_020072215.1">
    <property type="nucleotide sequence ID" value="XM_020217693.1"/>
</dbReference>
<evidence type="ECO:0000313" key="2">
    <source>
        <dbReference type="Proteomes" id="UP000094389"/>
    </source>
</evidence>
<name>A0A1E4S6P5_CYBJN</name>
<reference evidence="1 2" key="1">
    <citation type="journal article" date="2016" name="Proc. Natl. Acad. Sci. U.S.A.">
        <title>Comparative genomics of biotechnologically important yeasts.</title>
        <authorList>
            <person name="Riley R."/>
            <person name="Haridas S."/>
            <person name="Wolfe K.H."/>
            <person name="Lopes M.R."/>
            <person name="Hittinger C.T."/>
            <person name="Goeker M."/>
            <person name="Salamov A.A."/>
            <person name="Wisecaver J.H."/>
            <person name="Long T.M."/>
            <person name="Calvey C.H."/>
            <person name="Aerts A.L."/>
            <person name="Barry K.W."/>
            <person name="Choi C."/>
            <person name="Clum A."/>
            <person name="Coughlan A.Y."/>
            <person name="Deshpande S."/>
            <person name="Douglass A.P."/>
            <person name="Hanson S.J."/>
            <person name="Klenk H.-P."/>
            <person name="LaButti K.M."/>
            <person name="Lapidus A."/>
            <person name="Lindquist E.A."/>
            <person name="Lipzen A.M."/>
            <person name="Meier-Kolthoff J.P."/>
            <person name="Ohm R.A."/>
            <person name="Otillar R.P."/>
            <person name="Pangilinan J.L."/>
            <person name="Peng Y."/>
            <person name="Rokas A."/>
            <person name="Rosa C.A."/>
            <person name="Scheuner C."/>
            <person name="Sibirny A.A."/>
            <person name="Slot J.C."/>
            <person name="Stielow J.B."/>
            <person name="Sun H."/>
            <person name="Kurtzman C.P."/>
            <person name="Blackwell M."/>
            <person name="Grigoriev I.V."/>
            <person name="Jeffries T.W."/>
        </authorList>
    </citation>
    <scope>NUCLEOTIDE SEQUENCE [LARGE SCALE GENOMIC DNA]</scope>
    <source>
        <strain evidence="2">ATCC 18201 / CBS 1600 / BCRC 20928 / JCM 3617 / NBRC 0987 / NRRL Y-1542</strain>
    </source>
</reference>
<protein>
    <submittedName>
        <fullName evidence="1">Uncharacterized protein</fullName>
    </submittedName>
</protein>
<dbReference type="EMBL" id="KV453926">
    <property type="protein sequence ID" value="ODV75176.1"/>
    <property type="molecule type" value="Genomic_DNA"/>
</dbReference>
<sequence>MKRRTSSAPTIDDIRQYNIKRQRVLEDFSLLELQNSGRLSPSQIHRPISSAHKEYIPSIDEFLLLNQDDADVLESSKYIDDFNAVEADQLVIPDLSLIPMTKAQLRQRIGKVRSSDDRRSLEDIIRECDIMMNWALVPYVDYRLNVYQHWVRWMSSIDPDAEMAIDDTPDLEPQNPRFDNAQWNDAYKGGYYGGDTGQINIQGHQFDDDHATDDDDVMDID</sequence>
<dbReference type="OrthoDB" id="3980926at2759"/>
<keyword evidence="2" id="KW-1185">Reference proteome</keyword>
<evidence type="ECO:0000313" key="1">
    <source>
        <dbReference type="EMBL" id="ODV75176.1"/>
    </source>
</evidence>
<organism evidence="1 2">
    <name type="scientific">Cyberlindnera jadinii (strain ATCC 18201 / CBS 1600 / BCRC 20928 / JCM 3617 / NBRC 0987 / NRRL Y-1542)</name>
    <name type="common">Torula yeast</name>
    <name type="synonym">Candida utilis</name>
    <dbReference type="NCBI Taxonomy" id="983966"/>
    <lineage>
        <taxon>Eukaryota</taxon>
        <taxon>Fungi</taxon>
        <taxon>Dikarya</taxon>
        <taxon>Ascomycota</taxon>
        <taxon>Saccharomycotina</taxon>
        <taxon>Saccharomycetes</taxon>
        <taxon>Phaffomycetales</taxon>
        <taxon>Phaffomycetaceae</taxon>
        <taxon>Cyberlindnera</taxon>
    </lineage>
</organism>
<dbReference type="GeneID" id="30992089"/>